<dbReference type="EMBL" id="UGMN01000004">
    <property type="protein sequence ID" value="STU85903.1"/>
    <property type="molecule type" value="Genomic_DNA"/>
</dbReference>
<evidence type="ECO:0000259" key="7">
    <source>
        <dbReference type="Pfam" id="PF00892"/>
    </source>
</evidence>
<keyword evidence="4 6" id="KW-1133">Transmembrane helix</keyword>
<feature type="transmembrane region" description="Helical" evidence="6">
    <location>
        <begin position="158"/>
        <end position="176"/>
    </location>
</feature>
<accession>A0A377ZUM7</accession>
<organism evidence="8 9">
    <name type="scientific">Klebsiella pneumoniae</name>
    <dbReference type="NCBI Taxonomy" id="573"/>
    <lineage>
        <taxon>Bacteria</taxon>
        <taxon>Pseudomonadati</taxon>
        <taxon>Pseudomonadota</taxon>
        <taxon>Gammaproteobacteria</taxon>
        <taxon>Enterobacterales</taxon>
        <taxon>Enterobacteriaceae</taxon>
        <taxon>Klebsiella/Raoultella group</taxon>
        <taxon>Klebsiella</taxon>
        <taxon>Klebsiella pneumoniae complex</taxon>
    </lineage>
</organism>
<dbReference type="GO" id="GO:0005886">
    <property type="term" value="C:plasma membrane"/>
    <property type="evidence" value="ECO:0007669"/>
    <property type="project" value="UniProtKB-SubCell"/>
</dbReference>
<evidence type="ECO:0000256" key="6">
    <source>
        <dbReference type="SAM" id="Phobius"/>
    </source>
</evidence>
<dbReference type="InterPro" id="IPR051258">
    <property type="entry name" value="Diverse_Substrate_Transporter"/>
</dbReference>
<evidence type="ECO:0000256" key="4">
    <source>
        <dbReference type="ARBA" id="ARBA00022989"/>
    </source>
</evidence>
<evidence type="ECO:0000256" key="1">
    <source>
        <dbReference type="ARBA" id="ARBA00004651"/>
    </source>
</evidence>
<reference evidence="8 9" key="1">
    <citation type="submission" date="2018-06" db="EMBL/GenBank/DDBJ databases">
        <authorList>
            <consortium name="Pathogen Informatics"/>
            <person name="Doyle S."/>
        </authorList>
    </citation>
    <scope>NUCLEOTIDE SEQUENCE [LARGE SCALE GENOMIC DNA]</scope>
    <source>
        <strain evidence="8 9">NCTC5053</strain>
    </source>
</reference>
<dbReference type="InterPro" id="IPR037185">
    <property type="entry name" value="EmrE-like"/>
</dbReference>
<comment type="subcellular location">
    <subcellularLocation>
        <location evidence="1">Cell membrane</location>
        <topology evidence="1">Multi-pass membrane protein</topology>
    </subcellularLocation>
</comment>
<dbReference type="SUPFAM" id="SSF103481">
    <property type="entry name" value="Multidrug resistance efflux transporter EmrE"/>
    <property type="match status" value="1"/>
</dbReference>
<feature type="transmembrane region" description="Helical" evidence="6">
    <location>
        <begin position="84"/>
        <end position="105"/>
    </location>
</feature>
<dbReference type="Proteomes" id="UP000254387">
    <property type="component" value="Unassembled WGS sequence"/>
</dbReference>
<dbReference type="PANTHER" id="PTHR42920:SF5">
    <property type="entry name" value="EAMA DOMAIN-CONTAINING PROTEIN"/>
    <property type="match status" value="1"/>
</dbReference>
<sequence length="213" mass="23655">MVVLTLCGQVSFPLTLYIGLQTTSALNAAIYMSATPSMVLLINRLFFRDPVSGRNWLGVAFSTLGVMILLFQGNPLHAASLHTFAIGDLWAMGSALSWALYCSLLRLKDRRIPANGFVAVSSLLGALILVPIVIFWLMRHPAQDWAAWREPFFPQRPGVSGNFPIVAGLFVLEQRYRHHWRHAGRNLHPHHPPLRWGVEHPVPAYSTAGLASV</sequence>
<name>A0A377ZUM7_KLEPN</name>
<feature type="transmembrane region" description="Helical" evidence="6">
    <location>
        <begin position="24"/>
        <end position="43"/>
    </location>
</feature>
<feature type="transmembrane region" description="Helical" evidence="6">
    <location>
        <begin position="55"/>
        <end position="72"/>
    </location>
</feature>
<evidence type="ECO:0000256" key="5">
    <source>
        <dbReference type="ARBA" id="ARBA00023136"/>
    </source>
</evidence>
<evidence type="ECO:0000313" key="9">
    <source>
        <dbReference type="Proteomes" id="UP000254387"/>
    </source>
</evidence>
<feature type="transmembrane region" description="Helical" evidence="6">
    <location>
        <begin position="117"/>
        <end position="138"/>
    </location>
</feature>
<evidence type="ECO:0000313" key="8">
    <source>
        <dbReference type="EMBL" id="STU85903.1"/>
    </source>
</evidence>
<keyword evidence="2" id="KW-1003">Cell membrane</keyword>
<evidence type="ECO:0000256" key="2">
    <source>
        <dbReference type="ARBA" id="ARBA00022475"/>
    </source>
</evidence>
<keyword evidence="5 6" id="KW-0472">Membrane</keyword>
<dbReference type="Pfam" id="PF00892">
    <property type="entry name" value="EamA"/>
    <property type="match status" value="1"/>
</dbReference>
<dbReference type="AlphaFoldDB" id="A0A377ZUM7"/>
<dbReference type="InterPro" id="IPR000620">
    <property type="entry name" value="EamA_dom"/>
</dbReference>
<protein>
    <submittedName>
        <fullName evidence="8">Drug/metabolite transporter permease</fullName>
    </submittedName>
</protein>
<dbReference type="PANTHER" id="PTHR42920">
    <property type="entry name" value="OS03G0707200 PROTEIN-RELATED"/>
    <property type="match status" value="1"/>
</dbReference>
<evidence type="ECO:0000256" key="3">
    <source>
        <dbReference type="ARBA" id="ARBA00022692"/>
    </source>
</evidence>
<proteinExistence type="predicted"/>
<feature type="domain" description="EamA" evidence="7">
    <location>
        <begin position="6"/>
        <end position="70"/>
    </location>
</feature>
<gene>
    <name evidence="8" type="ORF">NCTC5053_00898</name>
</gene>
<keyword evidence="3 6" id="KW-0812">Transmembrane</keyword>